<dbReference type="Gene3D" id="2.120.10.80">
    <property type="entry name" value="Kelch-type beta propeller"/>
    <property type="match status" value="1"/>
</dbReference>
<dbReference type="Gene3D" id="3.30.710.10">
    <property type="entry name" value="Potassium Channel Kv1.1, Chain A"/>
    <property type="match status" value="1"/>
</dbReference>
<reference evidence="5" key="1">
    <citation type="submission" date="2021-01" db="EMBL/GenBank/DDBJ databases">
        <authorList>
            <person name="Corre E."/>
            <person name="Pelletier E."/>
            <person name="Niang G."/>
            <person name="Scheremetjew M."/>
            <person name="Finn R."/>
            <person name="Kale V."/>
            <person name="Holt S."/>
            <person name="Cochrane G."/>
            <person name="Meng A."/>
            <person name="Brown T."/>
            <person name="Cohen L."/>
        </authorList>
    </citation>
    <scope>NUCLEOTIDE SEQUENCE</scope>
</reference>
<sequence length="612" mass="68388">MRGRVSGSHVSSPVVPASYPALNSPLRYGTSTGMDLGVGPPLVVPGAGSPLVGGTASQGFPPSTGLGAPAPSFFGSSPAGPDAMGRKALTPTASDDMDPDFEEMVSDLRRSFVGWLKKTEMEVKQQRTDLRRSRQVFEEEKLSVWQQFMTEKQREVDKIRDDRRRGEEETAAQLRQVQADVDEARRRINEERSRVDKDGSQRRRTVAQEYEKFRQEYGLFEAERQRLAAPQLAAETMIDLNVGGQVFETARATLVQQKDSYLGTLLSGRYQLSRDRSGRIFINRDPEYFRLILNFLRNPQTPPMPRDSAESEALVREAGYYGINFFPFPLVFACGGHDGYEHLRAMEVLDVGNQCWRPCKPMNTERTYFGGATIRSRLHLFGGQNLDYKALCELEIYDCLRDTWEAGASLTCPRRNCASCEHEGRIYAIGGFDGTKILNSMEAYDSRMKGWMLLEPLPTPRSSAMSCVIGGKLFVLGGTSGTRLRTVDIFDPVANRWDIGKAEMLDVRSAGMACNCVNHLFALGGTDNDQRIHYSVECMDTEGTHFSARNTMQESRMDFAVTVISDSIMVGGGQNGGVLSSTEFYRPELDEWQVGPSMMFPRYGHQYLLVTL</sequence>
<dbReference type="SMART" id="SM00612">
    <property type="entry name" value="Kelch"/>
    <property type="match status" value="6"/>
</dbReference>
<dbReference type="InterPro" id="IPR006652">
    <property type="entry name" value="Kelch_1"/>
</dbReference>
<dbReference type="InterPro" id="IPR011333">
    <property type="entry name" value="SKP1/BTB/POZ_sf"/>
</dbReference>
<dbReference type="InterPro" id="IPR015915">
    <property type="entry name" value="Kelch-typ_b-propeller"/>
</dbReference>
<dbReference type="Pfam" id="PF02214">
    <property type="entry name" value="BTB_2"/>
    <property type="match status" value="1"/>
</dbReference>
<evidence type="ECO:0000259" key="4">
    <source>
        <dbReference type="SMART" id="SM00225"/>
    </source>
</evidence>
<evidence type="ECO:0000256" key="3">
    <source>
        <dbReference type="SAM" id="MobiDB-lite"/>
    </source>
</evidence>
<organism evidence="5">
    <name type="scientific">Noctiluca scintillans</name>
    <name type="common">Sea sparkle</name>
    <name type="synonym">Red tide dinoflagellate</name>
    <dbReference type="NCBI Taxonomy" id="2966"/>
    <lineage>
        <taxon>Eukaryota</taxon>
        <taxon>Sar</taxon>
        <taxon>Alveolata</taxon>
        <taxon>Dinophyceae</taxon>
        <taxon>Noctilucales</taxon>
        <taxon>Noctilucaceae</taxon>
        <taxon>Noctiluca</taxon>
    </lineage>
</organism>
<dbReference type="PANTHER" id="PTHR46344">
    <property type="entry name" value="OS02G0202900 PROTEIN"/>
    <property type="match status" value="1"/>
</dbReference>
<dbReference type="CDD" id="cd18316">
    <property type="entry name" value="BTB_POZ_KCTD-like"/>
    <property type="match status" value="1"/>
</dbReference>
<protein>
    <recommendedName>
        <fullName evidence="4">BTB domain-containing protein</fullName>
    </recommendedName>
</protein>
<dbReference type="SUPFAM" id="SSF117281">
    <property type="entry name" value="Kelch motif"/>
    <property type="match status" value="1"/>
</dbReference>
<gene>
    <name evidence="5" type="ORF">NSCI0253_LOCUS14630</name>
</gene>
<dbReference type="EMBL" id="HBFQ01020966">
    <property type="protein sequence ID" value="CAD8840282.1"/>
    <property type="molecule type" value="Transcribed_RNA"/>
</dbReference>
<dbReference type="GO" id="GO:0051260">
    <property type="term" value="P:protein homooligomerization"/>
    <property type="evidence" value="ECO:0007669"/>
    <property type="project" value="InterPro"/>
</dbReference>
<dbReference type="SMART" id="SM00225">
    <property type="entry name" value="BTB"/>
    <property type="match status" value="1"/>
</dbReference>
<dbReference type="InterPro" id="IPR000210">
    <property type="entry name" value="BTB/POZ_dom"/>
</dbReference>
<feature type="region of interest" description="Disordered" evidence="3">
    <location>
        <begin position="159"/>
        <end position="178"/>
    </location>
</feature>
<feature type="domain" description="BTB" evidence="4">
    <location>
        <begin position="236"/>
        <end position="342"/>
    </location>
</feature>
<dbReference type="AlphaFoldDB" id="A0A7S1A266"/>
<dbReference type="InterPro" id="IPR003131">
    <property type="entry name" value="T1-type_BTB"/>
</dbReference>
<dbReference type="PANTHER" id="PTHR46344:SF27">
    <property type="entry name" value="KELCH REPEAT SUPERFAMILY PROTEIN"/>
    <property type="match status" value="1"/>
</dbReference>
<proteinExistence type="predicted"/>
<keyword evidence="1" id="KW-0880">Kelch repeat</keyword>
<feature type="compositionally biased region" description="Basic and acidic residues" evidence="3">
    <location>
        <begin position="159"/>
        <end position="168"/>
    </location>
</feature>
<accession>A0A7S1A266</accession>
<feature type="region of interest" description="Disordered" evidence="3">
    <location>
        <begin position="76"/>
        <end position="99"/>
    </location>
</feature>
<evidence type="ECO:0000313" key="5">
    <source>
        <dbReference type="EMBL" id="CAD8840282.1"/>
    </source>
</evidence>
<keyword evidence="2" id="KW-0677">Repeat</keyword>
<dbReference type="SUPFAM" id="SSF54695">
    <property type="entry name" value="POZ domain"/>
    <property type="match status" value="1"/>
</dbReference>
<evidence type="ECO:0000256" key="2">
    <source>
        <dbReference type="ARBA" id="ARBA00022737"/>
    </source>
</evidence>
<name>A0A7S1A266_NOCSC</name>
<dbReference type="Pfam" id="PF24681">
    <property type="entry name" value="Kelch_KLHDC2_KLHL20_DRC7"/>
    <property type="match status" value="1"/>
</dbReference>
<evidence type="ECO:0000256" key="1">
    <source>
        <dbReference type="ARBA" id="ARBA00022441"/>
    </source>
</evidence>
<dbReference type="Pfam" id="PF01344">
    <property type="entry name" value="Kelch_1"/>
    <property type="match status" value="1"/>
</dbReference>
<dbReference type="FunFam" id="3.30.710.10:FF:000115">
    <property type="entry name" value="Kelch protein K13"/>
    <property type="match status" value="1"/>
</dbReference>